<name>A0A5B7GQH1_PORTR</name>
<gene>
    <name evidence="3" type="ORF">E2C01_053578</name>
</gene>
<dbReference type="EMBL" id="VSRR010016667">
    <property type="protein sequence ID" value="MPC59555.1"/>
    <property type="molecule type" value="Genomic_DNA"/>
</dbReference>
<dbReference type="Proteomes" id="UP000324222">
    <property type="component" value="Unassembled WGS sequence"/>
</dbReference>
<accession>A0A5B7GQH1</accession>
<keyword evidence="2" id="KW-0732">Signal</keyword>
<feature type="chain" id="PRO_5023027510" description="Secreted protein" evidence="2">
    <location>
        <begin position="25"/>
        <end position="131"/>
    </location>
</feature>
<sequence length="131" mass="14558">MFAVSRGLCALVCLCFPRARRTSGQSDRRTDSDALQRILLGKETVWMGRDALDSFTPEGSAAVVPLPTPSLSYLHPSHPSLSRPSCPLSKPLRALKMVRQEKKFWTVQAISGSKEHRPRGNKTHLKKNCTT</sequence>
<feature type="signal peptide" evidence="2">
    <location>
        <begin position="1"/>
        <end position="24"/>
    </location>
</feature>
<keyword evidence="4" id="KW-1185">Reference proteome</keyword>
<proteinExistence type="predicted"/>
<evidence type="ECO:0000313" key="4">
    <source>
        <dbReference type="Proteomes" id="UP000324222"/>
    </source>
</evidence>
<feature type="compositionally biased region" description="Basic residues" evidence="1">
    <location>
        <begin position="116"/>
        <end position="131"/>
    </location>
</feature>
<feature type="region of interest" description="Disordered" evidence="1">
    <location>
        <begin position="111"/>
        <end position="131"/>
    </location>
</feature>
<reference evidence="3 4" key="1">
    <citation type="submission" date="2019-05" db="EMBL/GenBank/DDBJ databases">
        <title>Another draft genome of Portunus trituberculatus and its Hox gene families provides insights of decapod evolution.</title>
        <authorList>
            <person name="Jeong J.-H."/>
            <person name="Song I."/>
            <person name="Kim S."/>
            <person name="Choi T."/>
            <person name="Kim D."/>
            <person name="Ryu S."/>
            <person name="Kim W."/>
        </authorList>
    </citation>
    <scope>NUCLEOTIDE SEQUENCE [LARGE SCALE GENOMIC DNA]</scope>
    <source>
        <tissue evidence="3">Muscle</tissue>
    </source>
</reference>
<dbReference type="AlphaFoldDB" id="A0A5B7GQH1"/>
<protein>
    <recommendedName>
        <fullName evidence="5">Secreted protein</fullName>
    </recommendedName>
</protein>
<comment type="caution">
    <text evidence="3">The sequence shown here is derived from an EMBL/GenBank/DDBJ whole genome shotgun (WGS) entry which is preliminary data.</text>
</comment>
<organism evidence="3 4">
    <name type="scientific">Portunus trituberculatus</name>
    <name type="common">Swimming crab</name>
    <name type="synonym">Neptunus trituberculatus</name>
    <dbReference type="NCBI Taxonomy" id="210409"/>
    <lineage>
        <taxon>Eukaryota</taxon>
        <taxon>Metazoa</taxon>
        <taxon>Ecdysozoa</taxon>
        <taxon>Arthropoda</taxon>
        <taxon>Crustacea</taxon>
        <taxon>Multicrustacea</taxon>
        <taxon>Malacostraca</taxon>
        <taxon>Eumalacostraca</taxon>
        <taxon>Eucarida</taxon>
        <taxon>Decapoda</taxon>
        <taxon>Pleocyemata</taxon>
        <taxon>Brachyura</taxon>
        <taxon>Eubrachyura</taxon>
        <taxon>Portunoidea</taxon>
        <taxon>Portunidae</taxon>
        <taxon>Portuninae</taxon>
        <taxon>Portunus</taxon>
    </lineage>
</organism>
<evidence type="ECO:0008006" key="5">
    <source>
        <dbReference type="Google" id="ProtNLM"/>
    </source>
</evidence>
<evidence type="ECO:0000256" key="2">
    <source>
        <dbReference type="SAM" id="SignalP"/>
    </source>
</evidence>
<evidence type="ECO:0000256" key="1">
    <source>
        <dbReference type="SAM" id="MobiDB-lite"/>
    </source>
</evidence>
<evidence type="ECO:0000313" key="3">
    <source>
        <dbReference type="EMBL" id="MPC59555.1"/>
    </source>
</evidence>